<keyword evidence="1" id="KW-1133">Transmembrane helix</keyword>
<sequence length="161" mass="19149">MRLTNYRATKMIPGIYYFLVVLFFLFIFLNQVLGAQFIRSNKLFYAIEALIVLSIFYTYYAGRYFEYDSEGTLLSIYTRGIILSQITNYRDKRYEVKKDSITDCKVINFLFFKKLVIHYKKNDKTKKISINVTLLSPRKVRYLKKSLSKLLQQNQHLQTAS</sequence>
<organism evidence="2 3">
    <name type="scientific">Psychroflexus halocasei</name>
    <dbReference type="NCBI Taxonomy" id="908615"/>
    <lineage>
        <taxon>Bacteria</taxon>
        <taxon>Pseudomonadati</taxon>
        <taxon>Bacteroidota</taxon>
        <taxon>Flavobacteriia</taxon>
        <taxon>Flavobacteriales</taxon>
        <taxon>Flavobacteriaceae</taxon>
        <taxon>Psychroflexus</taxon>
    </lineage>
</organism>
<proteinExistence type="predicted"/>
<evidence type="ECO:0000313" key="2">
    <source>
        <dbReference type="EMBL" id="SEA22731.1"/>
    </source>
</evidence>
<keyword evidence="1" id="KW-0812">Transmembrane</keyword>
<dbReference type="EMBL" id="FNQF01000004">
    <property type="protein sequence ID" value="SEA22731.1"/>
    <property type="molecule type" value="Genomic_DNA"/>
</dbReference>
<evidence type="ECO:0000313" key="3">
    <source>
        <dbReference type="Proteomes" id="UP000198820"/>
    </source>
</evidence>
<evidence type="ECO:0000256" key="1">
    <source>
        <dbReference type="SAM" id="Phobius"/>
    </source>
</evidence>
<protein>
    <submittedName>
        <fullName evidence="2">Uncharacterized protein</fullName>
    </submittedName>
</protein>
<accession>A0A1H3ZH63</accession>
<dbReference type="RefSeq" id="WP_093241409.1">
    <property type="nucleotide sequence ID" value="NZ_FNQF01000004.1"/>
</dbReference>
<gene>
    <name evidence="2" type="ORF">SAMN05421540_10470</name>
</gene>
<keyword evidence="3" id="KW-1185">Reference proteome</keyword>
<name>A0A1H3ZH63_9FLAO</name>
<reference evidence="2 3" key="1">
    <citation type="submission" date="2016-10" db="EMBL/GenBank/DDBJ databases">
        <authorList>
            <person name="de Groot N.N."/>
        </authorList>
    </citation>
    <scope>NUCLEOTIDE SEQUENCE [LARGE SCALE GENOMIC DNA]</scope>
    <source>
        <strain evidence="2 3">DSM 23581</strain>
    </source>
</reference>
<dbReference type="AlphaFoldDB" id="A0A1H3ZH63"/>
<dbReference type="Proteomes" id="UP000198820">
    <property type="component" value="Unassembled WGS sequence"/>
</dbReference>
<keyword evidence="1" id="KW-0472">Membrane</keyword>
<feature type="transmembrane region" description="Helical" evidence="1">
    <location>
        <begin position="44"/>
        <end position="62"/>
    </location>
</feature>
<dbReference type="STRING" id="908615.SAMN05421540_10470"/>